<reference evidence="2 3" key="1">
    <citation type="submission" date="2015-09" db="EMBL/GenBank/DDBJ databases">
        <title>Sorangium comparison.</title>
        <authorList>
            <person name="Zaburannyi N."/>
            <person name="Bunk B."/>
            <person name="Overmann J."/>
            <person name="Mueller R."/>
        </authorList>
    </citation>
    <scope>NUCLEOTIDE SEQUENCE [LARGE SCALE GENOMIC DNA]</scope>
    <source>
        <strain evidence="2 3">So ce836</strain>
    </source>
</reference>
<evidence type="ECO:0000313" key="2">
    <source>
        <dbReference type="EMBL" id="AUX35805.1"/>
    </source>
</evidence>
<gene>
    <name evidence="2" type="ORF">SOCE836_080040</name>
</gene>
<feature type="compositionally biased region" description="Low complexity" evidence="1">
    <location>
        <begin position="160"/>
        <end position="170"/>
    </location>
</feature>
<sequence>MKRVLLGEPSRNNQLGELREGDFPGRASTRFAFAELLDGKPDVMKCAPLARGRLLQQRQAEHDLAGCEQAAGEVGQHLQARVGFLLGPARRQAERRSTGLAEAEACGPRLPAQPDGPGAVGPLVSCRPAGSTGAQLRALRRARSARRGGDGCNYQRRRSGASAGAARTRTPVGRCGGRKG</sequence>
<evidence type="ECO:0000256" key="1">
    <source>
        <dbReference type="SAM" id="MobiDB-lite"/>
    </source>
</evidence>
<accession>A0A4P2QZ47</accession>
<organism evidence="2 3">
    <name type="scientific">Sorangium cellulosum</name>
    <name type="common">Polyangium cellulosum</name>
    <dbReference type="NCBI Taxonomy" id="56"/>
    <lineage>
        <taxon>Bacteria</taxon>
        <taxon>Pseudomonadati</taxon>
        <taxon>Myxococcota</taxon>
        <taxon>Polyangia</taxon>
        <taxon>Polyangiales</taxon>
        <taxon>Polyangiaceae</taxon>
        <taxon>Sorangium</taxon>
    </lineage>
</organism>
<name>A0A4P2QZ47_SORCE</name>
<evidence type="ECO:0000313" key="3">
    <source>
        <dbReference type="Proteomes" id="UP000295497"/>
    </source>
</evidence>
<dbReference type="AlphaFoldDB" id="A0A4P2QZ47"/>
<dbReference type="EMBL" id="CP012672">
    <property type="protein sequence ID" value="AUX35805.1"/>
    <property type="molecule type" value="Genomic_DNA"/>
</dbReference>
<dbReference type="Proteomes" id="UP000295497">
    <property type="component" value="Chromosome"/>
</dbReference>
<feature type="region of interest" description="Disordered" evidence="1">
    <location>
        <begin position="1"/>
        <end position="21"/>
    </location>
</feature>
<proteinExistence type="predicted"/>
<protein>
    <submittedName>
        <fullName evidence="2">Uncharacterized protein</fullName>
    </submittedName>
</protein>
<feature type="region of interest" description="Disordered" evidence="1">
    <location>
        <begin position="141"/>
        <end position="180"/>
    </location>
</feature>